<comment type="caution">
    <text evidence="5">The sequence shown here is derived from an EMBL/GenBank/DDBJ whole genome shotgun (WGS) entry which is preliminary data.</text>
</comment>
<dbReference type="Pfam" id="PF01887">
    <property type="entry name" value="SAM_HAT_N"/>
    <property type="match status" value="1"/>
</dbReference>
<protein>
    <recommendedName>
        <fullName evidence="7">S-adenosyl-l-methionine hydroxide adenosyltransferase</fullName>
    </recommendedName>
</protein>
<evidence type="ECO:0008006" key="7">
    <source>
        <dbReference type="Google" id="ProtNLM"/>
    </source>
</evidence>
<keyword evidence="1" id="KW-0949">S-adenosyl-L-methionine</keyword>
<dbReference type="PIRSF" id="PIRSF006779">
    <property type="entry name" value="UCP006779"/>
    <property type="match status" value="1"/>
</dbReference>
<dbReference type="SUPFAM" id="SSF102522">
    <property type="entry name" value="Bacterial fluorinating enzyme, N-terminal domain"/>
    <property type="match status" value="1"/>
</dbReference>
<name>A0A265UX53_9FLAO</name>
<dbReference type="RefSeq" id="WP_094967486.1">
    <property type="nucleotide sequence ID" value="NZ_NGJN01000002.1"/>
</dbReference>
<dbReference type="PANTHER" id="PTHR35092:SF1">
    <property type="entry name" value="CHLORINASE MJ1651"/>
    <property type="match status" value="1"/>
</dbReference>
<accession>A0A265UX53</accession>
<evidence type="ECO:0000256" key="1">
    <source>
        <dbReference type="ARBA" id="ARBA00022691"/>
    </source>
</evidence>
<evidence type="ECO:0000259" key="4">
    <source>
        <dbReference type="Pfam" id="PF20257"/>
    </source>
</evidence>
<evidence type="ECO:0000259" key="3">
    <source>
        <dbReference type="Pfam" id="PF01887"/>
    </source>
</evidence>
<gene>
    <name evidence="5" type="ORF">CA834_04550</name>
</gene>
<dbReference type="InterPro" id="IPR046470">
    <property type="entry name" value="SAM_HAT_C"/>
</dbReference>
<dbReference type="EMBL" id="NGJN01000002">
    <property type="protein sequence ID" value="OZV69895.1"/>
    <property type="molecule type" value="Genomic_DNA"/>
</dbReference>
<dbReference type="InterPro" id="IPR023227">
    <property type="entry name" value="SAM_OH_AdoTrfase_C_sf"/>
</dbReference>
<dbReference type="Pfam" id="PF20257">
    <property type="entry name" value="SAM_HAT_C"/>
    <property type="match status" value="1"/>
</dbReference>
<sequence>MAIITLTTDFGEKDHFAGAIKGAIYSELSDVRIVDISHSISPFNISEAAYIILNAYSSFPKGTIHIIGIDSELNPENKHIAVKLDDHYFICANNGIMSMITTEITAEKIVEINIHDKIETSFPVLDVFVKVACHIARGGTLEIIGKVINTIKPIKNLTPFVNDERNQIIGTVIYIDNYGNVVTNIKRKFFETIQKTRKYEISARSHKFNKILNKYSDVVNFDIEESKRNDEGKGLVVFNSSGYLEIAVYKSNCDTVGSASTLMGLKTMDTVTVNFLPIHSPVKTLTNQV</sequence>
<feature type="domain" description="S-adenosyl-l-methionine hydroxide adenosyltransferase N-terminal" evidence="3">
    <location>
        <begin position="4"/>
        <end position="145"/>
    </location>
</feature>
<evidence type="ECO:0000313" key="6">
    <source>
        <dbReference type="Proteomes" id="UP000216840"/>
    </source>
</evidence>
<dbReference type="Gene3D" id="3.40.50.10790">
    <property type="entry name" value="S-adenosyl-l-methionine hydroxide adenosyltransferase, N-terminal"/>
    <property type="match status" value="1"/>
</dbReference>
<evidence type="ECO:0000256" key="2">
    <source>
        <dbReference type="ARBA" id="ARBA00024035"/>
    </source>
</evidence>
<dbReference type="Gene3D" id="2.40.30.90">
    <property type="entry name" value="Bacterial fluorinating enzyme like"/>
    <property type="match status" value="1"/>
</dbReference>
<keyword evidence="6" id="KW-1185">Reference proteome</keyword>
<organism evidence="5 6">
    <name type="scientific">Winogradskyella aurantia</name>
    <dbReference type="NCBI Taxonomy" id="1915063"/>
    <lineage>
        <taxon>Bacteria</taxon>
        <taxon>Pseudomonadati</taxon>
        <taxon>Bacteroidota</taxon>
        <taxon>Flavobacteriia</taxon>
        <taxon>Flavobacteriales</taxon>
        <taxon>Flavobacteriaceae</taxon>
        <taxon>Winogradskyella</taxon>
    </lineage>
</organism>
<dbReference type="PANTHER" id="PTHR35092">
    <property type="entry name" value="CHLORINASE MJ1651"/>
    <property type="match status" value="1"/>
</dbReference>
<evidence type="ECO:0000313" key="5">
    <source>
        <dbReference type="EMBL" id="OZV69895.1"/>
    </source>
</evidence>
<comment type="similarity">
    <text evidence="2">Belongs to the SAM hydrolase / SAM-dependent halogenase family.</text>
</comment>
<proteinExistence type="inferred from homology"/>
<reference evidence="5 6" key="1">
    <citation type="submission" date="2017-05" db="EMBL/GenBank/DDBJ databases">
        <title>The draft genome sequence of Idiomarina salinarum WNB302.</title>
        <authorList>
            <person name="Sun Y."/>
            <person name="Chen B."/>
            <person name="Du Z."/>
        </authorList>
    </citation>
    <scope>NUCLEOTIDE SEQUENCE [LARGE SCALE GENOMIC DNA]</scope>
    <source>
        <strain evidence="5 6">WNB302</strain>
    </source>
</reference>
<feature type="domain" description="S-adenosyl-l-methionine hydroxide adenosyltransferase C-terminal" evidence="4">
    <location>
        <begin position="170"/>
        <end position="272"/>
    </location>
</feature>
<dbReference type="InterPro" id="IPR002747">
    <property type="entry name" value="SAM_OH_AdoTrfase"/>
</dbReference>
<dbReference type="OrthoDB" id="9792195at2"/>
<dbReference type="AlphaFoldDB" id="A0A265UX53"/>
<dbReference type="SUPFAM" id="SSF101852">
    <property type="entry name" value="Bacterial fluorinating enzyme, C-terminal domain"/>
    <property type="match status" value="1"/>
</dbReference>
<dbReference type="Proteomes" id="UP000216840">
    <property type="component" value="Unassembled WGS sequence"/>
</dbReference>
<dbReference type="InterPro" id="IPR046469">
    <property type="entry name" value="SAM_HAT_N"/>
</dbReference>
<dbReference type="InterPro" id="IPR023228">
    <property type="entry name" value="SAM_OH_AdoTrfase_N_sf"/>
</dbReference>